<organism evidence="3">
    <name type="scientific">Planktothricoides raciborskii GIHE-MW2</name>
    <dbReference type="NCBI Taxonomy" id="2792601"/>
    <lineage>
        <taxon>Bacteria</taxon>
        <taxon>Bacillati</taxon>
        <taxon>Cyanobacteriota</taxon>
        <taxon>Cyanophyceae</taxon>
        <taxon>Oscillatoriophycideae</taxon>
        <taxon>Oscillatoriales</taxon>
        <taxon>Oscillatoriaceae</taxon>
        <taxon>Planktothricoides</taxon>
    </lineage>
</organism>
<dbReference type="EMBL" id="CP159837">
    <property type="protein sequence ID" value="XCM39951.1"/>
    <property type="molecule type" value="Genomic_DNA"/>
</dbReference>
<reference evidence="3" key="1">
    <citation type="submission" date="2024-07" db="EMBL/GenBank/DDBJ databases">
        <authorList>
            <person name="Kim Y.J."/>
            <person name="Jeong J.Y."/>
        </authorList>
    </citation>
    <scope>NUCLEOTIDE SEQUENCE</scope>
    <source>
        <strain evidence="3">GIHE-MW2</strain>
    </source>
</reference>
<feature type="compositionally biased region" description="Polar residues" evidence="1">
    <location>
        <begin position="22"/>
        <end position="36"/>
    </location>
</feature>
<name>A0AAU8JMH2_9CYAN</name>
<feature type="transmembrane region" description="Helical" evidence="2">
    <location>
        <begin position="215"/>
        <end position="239"/>
    </location>
</feature>
<evidence type="ECO:0000256" key="2">
    <source>
        <dbReference type="SAM" id="Phobius"/>
    </source>
</evidence>
<feature type="transmembrane region" description="Helical" evidence="2">
    <location>
        <begin position="84"/>
        <end position="101"/>
    </location>
</feature>
<dbReference type="AlphaFoldDB" id="A0AAU8JMH2"/>
<evidence type="ECO:0000256" key="1">
    <source>
        <dbReference type="SAM" id="MobiDB-lite"/>
    </source>
</evidence>
<dbReference type="RefSeq" id="WP_054464915.1">
    <property type="nucleotide sequence ID" value="NZ_CP159837.1"/>
</dbReference>
<dbReference type="PANTHER" id="PTHR37185">
    <property type="entry name" value="MEMBRANE PROTEIN"/>
    <property type="match status" value="1"/>
</dbReference>
<sequence>MINYPEDGTTSGDANSPERENLFNSNPTNAPQSNPGSVGGLSIDPGNSVPRSRRKGQAPLSMVETAFLASTSSLIWLINYYFPLGPLLRIFFPIPIALVYLRWGQRSAWMSALVSGLLLSVLMGPTRSILFVMPYGLLGVLLGWLWRRAATWEASIWMGTLVGSFGFFFRVWLLSVLLGEDLWVYLTTQMTQLVDWIFLRLGLLAQPSLYIIQALAVFMVILNNLIYLFAVHLTASLLLEKLGNPIPPPPNWVQVLLDEE</sequence>
<feature type="transmembrane region" description="Helical" evidence="2">
    <location>
        <begin position="129"/>
        <end position="146"/>
    </location>
</feature>
<protein>
    <submittedName>
        <fullName evidence="3">DUF2232 domain-containing protein</fullName>
    </submittedName>
</protein>
<keyword evidence="2" id="KW-1133">Transmembrane helix</keyword>
<keyword evidence="2" id="KW-0812">Transmembrane</keyword>
<feature type="region of interest" description="Disordered" evidence="1">
    <location>
        <begin position="1"/>
        <end position="55"/>
    </location>
</feature>
<feature type="transmembrane region" description="Helical" evidence="2">
    <location>
        <begin position="158"/>
        <end position="177"/>
    </location>
</feature>
<accession>A0AAU8JMH2</accession>
<proteinExistence type="predicted"/>
<dbReference type="Pfam" id="PF09991">
    <property type="entry name" value="DUF2232"/>
    <property type="match status" value="1"/>
</dbReference>
<evidence type="ECO:0000313" key="3">
    <source>
        <dbReference type="EMBL" id="XCM39951.1"/>
    </source>
</evidence>
<dbReference type="PANTHER" id="PTHR37185:SF3">
    <property type="entry name" value="MEMBRANE PROTEIN"/>
    <property type="match status" value="1"/>
</dbReference>
<gene>
    <name evidence="3" type="ORF">ABWT76_002919</name>
</gene>
<dbReference type="InterPro" id="IPR018710">
    <property type="entry name" value="DUF2232"/>
</dbReference>
<keyword evidence="2" id="KW-0472">Membrane</keyword>